<dbReference type="OrthoDB" id="1431934at2759"/>
<sequence length="235" mass="26494">MRQSMSKAIGEFECDICFSKYSKEVIATVSGCGHAFCRDCLRTFAVNTVEQRRYPIPCPTCMAGKGEPDGGVLDDFLVQQLGLTEEQYTVFIEMEMAGFSVLLHCRRCQNSAFVDKFEYEDSEFITCPLQHCTYTWCKACSQEVIIGGPKHSCDGSSELKNLMDQRGWKHCPGCQTPVERTEGCNHMTCSAPRCNTHFCYKCGGLVVRSLKRKEIKAALDAHYKACQLFEDARDH</sequence>
<dbReference type="PROSITE" id="PS00518">
    <property type="entry name" value="ZF_RING_1"/>
    <property type="match status" value="1"/>
</dbReference>
<dbReference type="PROSITE" id="PS51873">
    <property type="entry name" value="TRIAD"/>
    <property type="match status" value="1"/>
</dbReference>
<dbReference type="InterPro" id="IPR051628">
    <property type="entry name" value="LUBAC_E3_Ligases"/>
</dbReference>
<name>A0A8E2ASC5_9APHY</name>
<dbReference type="InterPro" id="IPR002867">
    <property type="entry name" value="IBR_dom"/>
</dbReference>
<keyword evidence="7" id="KW-0862">Zinc</keyword>
<dbReference type="InterPro" id="IPR001841">
    <property type="entry name" value="Znf_RING"/>
</dbReference>
<dbReference type="SUPFAM" id="SSF57850">
    <property type="entry name" value="RING/U-box"/>
    <property type="match status" value="2"/>
</dbReference>
<dbReference type="GO" id="GO:0043161">
    <property type="term" value="P:proteasome-mediated ubiquitin-dependent protein catabolic process"/>
    <property type="evidence" value="ECO:0007669"/>
    <property type="project" value="TreeGrafter"/>
</dbReference>
<evidence type="ECO:0008006" key="13">
    <source>
        <dbReference type="Google" id="ProtNLM"/>
    </source>
</evidence>
<evidence type="ECO:0000256" key="2">
    <source>
        <dbReference type="ARBA" id="ARBA00022679"/>
    </source>
</evidence>
<keyword evidence="4" id="KW-0677">Repeat</keyword>
<dbReference type="GO" id="GO:0008270">
    <property type="term" value="F:zinc ion binding"/>
    <property type="evidence" value="ECO:0007669"/>
    <property type="project" value="UniProtKB-KW"/>
</dbReference>
<evidence type="ECO:0000256" key="7">
    <source>
        <dbReference type="ARBA" id="ARBA00022833"/>
    </source>
</evidence>
<dbReference type="Pfam" id="PF01485">
    <property type="entry name" value="IBR"/>
    <property type="match status" value="1"/>
</dbReference>
<dbReference type="PANTHER" id="PTHR22770">
    <property type="entry name" value="UBIQUITIN CONJUGATING ENZYME 7 INTERACTING PROTEIN-RELATED"/>
    <property type="match status" value="1"/>
</dbReference>
<keyword evidence="5 8" id="KW-0863">Zinc-finger</keyword>
<dbReference type="Gene3D" id="3.30.40.10">
    <property type="entry name" value="Zinc/RING finger domain, C3HC4 (zinc finger)"/>
    <property type="match status" value="1"/>
</dbReference>
<dbReference type="GO" id="GO:0097039">
    <property type="term" value="P:protein linear polyubiquitination"/>
    <property type="evidence" value="ECO:0007669"/>
    <property type="project" value="TreeGrafter"/>
</dbReference>
<dbReference type="PROSITE" id="PS50089">
    <property type="entry name" value="ZF_RING_2"/>
    <property type="match status" value="1"/>
</dbReference>
<dbReference type="GO" id="GO:0043130">
    <property type="term" value="F:ubiquitin binding"/>
    <property type="evidence" value="ECO:0007669"/>
    <property type="project" value="TreeGrafter"/>
</dbReference>
<feature type="domain" description="RING-type" evidence="9">
    <location>
        <begin position="14"/>
        <end position="61"/>
    </location>
</feature>
<evidence type="ECO:0000259" key="9">
    <source>
        <dbReference type="PROSITE" id="PS50089"/>
    </source>
</evidence>
<dbReference type="GO" id="GO:0004842">
    <property type="term" value="F:ubiquitin-protein transferase activity"/>
    <property type="evidence" value="ECO:0007669"/>
    <property type="project" value="TreeGrafter"/>
</dbReference>
<dbReference type="InterPro" id="IPR017907">
    <property type="entry name" value="Znf_RING_CS"/>
</dbReference>
<evidence type="ECO:0000313" key="12">
    <source>
        <dbReference type="Proteomes" id="UP000250043"/>
    </source>
</evidence>
<dbReference type="Pfam" id="PF13639">
    <property type="entry name" value="zf-RING_2"/>
    <property type="match status" value="1"/>
</dbReference>
<organism evidence="11 12">
    <name type="scientific">Obba rivulosa</name>
    <dbReference type="NCBI Taxonomy" id="1052685"/>
    <lineage>
        <taxon>Eukaryota</taxon>
        <taxon>Fungi</taxon>
        <taxon>Dikarya</taxon>
        <taxon>Basidiomycota</taxon>
        <taxon>Agaricomycotina</taxon>
        <taxon>Agaricomycetes</taxon>
        <taxon>Polyporales</taxon>
        <taxon>Gelatoporiaceae</taxon>
        <taxon>Obba</taxon>
    </lineage>
</organism>
<evidence type="ECO:0000256" key="6">
    <source>
        <dbReference type="ARBA" id="ARBA00022786"/>
    </source>
</evidence>
<accession>A0A8E2ASC5</accession>
<proteinExistence type="predicted"/>
<dbReference type="Gene3D" id="1.20.120.1750">
    <property type="match status" value="1"/>
</dbReference>
<evidence type="ECO:0000256" key="3">
    <source>
        <dbReference type="ARBA" id="ARBA00022723"/>
    </source>
</evidence>
<evidence type="ECO:0000259" key="10">
    <source>
        <dbReference type="PROSITE" id="PS51873"/>
    </source>
</evidence>
<dbReference type="CDD" id="cd22584">
    <property type="entry name" value="Rcat_RBR_unk"/>
    <property type="match status" value="1"/>
</dbReference>
<evidence type="ECO:0000313" key="11">
    <source>
        <dbReference type="EMBL" id="OCH90048.1"/>
    </source>
</evidence>
<dbReference type="InterPro" id="IPR013083">
    <property type="entry name" value="Znf_RING/FYVE/PHD"/>
</dbReference>
<feature type="domain" description="RING-type" evidence="10">
    <location>
        <begin position="10"/>
        <end position="230"/>
    </location>
</feature>
<evidence type="ECO:0000256" key="4">
    <source>
        <dbReference type="ARBA" id="ARBA00022737"/>
    </source>
</evidence>
<keyword evidence="2" id="KW-0808">Transferase</keyword>
<dbReference type="GO" id="GO:0000151">
    <property type="term" value="C:ubiquitin ligase complex"/>
    <property type="evidence" value="ECO:0007669"/>
    <property type="project" value="TreeGrafter"/>
</dbReference>
<dbReference type="SMART" id="SM00184">
    <property type="entry name" value="RING"/>
    <property type="match status" value="2"/>
</dbReference>
<reference evidence="11 12" key="1">
    <citation type="submission" date="2016-07" db="EMBL/GenBank/DDBJ databases">
        <title>Draft genome of the white-rot fungus Obba rivulosa 3A-2.</title>
        <authorList>
            <consortium name="DOE Joint Genome Institute"/>
            <person name="Miettinen O."/>
            <person name="Riley R."/>
            <person name="Acob R."/>
            <person name="Barry K."/>
            <person name="Cullen D."/>
            <person name="De Vries R."/>
            <person name="Hainaut M."/>
            <person name="Hatakka A."/>
            <person name="Henrissat B."/>
            <person name="Hilden K."/>
            <person name="Kuo R."/>
            <person name="Labutti K."/>
            <person name="Lipzen A."/>
            <person name="Makela M.R."/>
            <person name="Sandor L."/>
            <person name="Spatafora J.W."/>
            <person name="Grigoriev I.V."/>
            <person name="Hibbett D.S."/>
        </authorList>
    </citation>
    <scope>NUCLEOTIDE SEQUENCE [LARGE SCALE GENOMIC DNA]</scope>
    <source>
        <strain evidence="11 12">3A-2</strain>
    </source>
</reference>
<keyword evidence="3" id="KW-0479">Metal-binding</keyword>
<gene>
    <name evidence="11" type="ORF">OBBRIDRAFT_812888</name>
</gene>
<dbReference type="EMBL" id="KV722413">
    <property type="protein sequence ID" value="OCH90048.1"/>
    <property type="molecule type" value="Genomic_DNA"/>
</dbReference>
<dbReference type="AlphaFoldDB" id="A0A8E2ASC5"/>
<keyword evidence="12" id="KW-1185">Reference proteome</keyword>
<evidence type="ECO:0000256" key="8">
    <source>
        <dbReference type="PROSITE-ProRule" id="PRU00175"/>
    </source>
</evidence>
<dbReference type="InterPro" id="IPR044066">
    <property type="entry name" value="TRIAD_supradom"/>
</dbReference>
<dbReference type="Proteomes" id="UP000250043">
    <property type="component" value="Unassembled WGS sequence"/>
</dbReference>
<dbReference type="PANTHER" id="PTHR22770:SF13">
    <property type="entry name" value="RING-TYPE DOMAIN-CONTAINING PROTEIN"/>
    <property type="match status" value="1"/>
</dbReference>
<evidence type="ECO:0000256" key="1">
    <source>
        <dbReference type="ARBA" id="ARBA00004906"/>
    </source>
</evidence>
<evidence type="ECO:0000256" key="5">
    <source>
        <dbReference type="ARBA" id="ARBA00022771"/>
    </source>
</evidence>
<comment type="pathway">
    <text evidence="1">Protein modification; protein ubiquitination.</text>
</comment>
<keyword evidence="6" id="KW-0833">Ubl conjugation pathway</keyword>
<protein>
    <recommendedName>
        <fullName evidence="13">RING-type domain-containing protein</fullName>
    </recommendedName>
</protein>